<evidence type="ECO:0000313" key="3">
    <source>
        <dbReference type="Proteomes" id="UP000095283"/>
    </source>
</evidence>
<sequence length="318" mass="33570">MVDKCYQYCIMPLEVNLTGLVLLIYYGDILTLFIRNEIVFHLCYYIISLSSFQISLINIGLSLGHDNGSLHDSSNLDDSMIVKGSRHGSQDTPASPAPRRTVAAASVPVTPAKLIKENSTDGLIPVGGLTPATPPPPPPGIPYNSVAAGRVASTNVTPSTAKNTAGIVAAKSNPVPIGGLISLVTTTSTQSNSNDENRSPVISAQNEVTVCATVNATVMKSDEVVVSAESAPISSSQAAMTPSGAVHLSHHSHANGPSAQEVVLMACGALVIVISVFFKICNYICLFQFQLNLLKIKLCECCVFLNKINNQLVQNHNG</sequence>
<evidence type="ECO:0000256" key="2">
    <source>
        <dbReference type="SAM" id="Phobius"/>
    </source>
</evidence>
<feature type="region of interest" description="Disordered" evidence="1">
    <location>
        <begin position="80"/>
        <end position="101"/>
    </location>
</feature>
<dbReference type="Proteomes" id="UP000095283">
    <property type="component" value="Unplaced"/>
</dbReference>
<keyword evidence="3" id="KW-1185">Reference proteome</keyword>
<dbReference type="AlphaFoldDB" id="A0A1I7W9R4"/>
<protein>
    <submittedName>
        <fullName evidence="4">Flocculation protein FLO11-like</fullName>
    </submittedName>
</protein>
<feature type="compositionally biased region" description="Low complexity" evidence="1">
    <location>
        <begin position="92"/>
        <end position="101"/>
    </location>
</feature>
<reference evidence="4" key="1">
    <citation type="submission" date="2016-11" db="UniProtKB">
        <authorList>
            <consortium name="WormBaseParasite"/>
        </authorList>
    </citation>
    <scope>IDENTIFICATION</scope>
</reference>
<feature type="transmembrane region" description="Helical" evidence="2">
    <location>
        <begin position="38"/>
        <end position="61"/>
    </location>
</feature>
<organism evidence="3 4">
    <name type="scientific">Heterorhabditis bacteriophora</name>
    <name type="common">Entomopathogenic nematode worm</name>
    <dbReference type="NCBI Taxonomy" id="37862"/>
    <lineage>
        <taxon>Eukaryota</taxon>
        <taxon>Metazoa</taxon>
        <taxon>Ecdysozoa</taxon>
        <taxon>Nematoda</taxon>
        <taxon>Chromadorea</taxon>
        <taxon>Rhabditida</taxon>
        <taxon>Rhabditina</taxon>
        <taxon>Rhabditomorpha</taxon>
        <taxon>Strongyloidea</taxon>
        <taxon>Heterorhabditidae</taxon>
        <taxon>Heterorhabditis</taxon>
    </lineage>
</organism>
<accession>A0A1I7W9R4</accession>
<evidence type="ECO:0000256" key="1">
    <source>
        <dbReference type="SAM" id="MobiDB-lite"/>
    </source>
</evidence>
<evidence type="ECO:0000313" key="4">
    <source>
        <dbReference type="WBParaSite" id="Hba_01389"/>
    </source>
</evidence>
<name>A0A1I7W9R4_HETBA</name>
<proteinExistence type="predicted"/>
<feature type="transmembrane region" description="Helical" evidence="2">
    <location>
        <begin position="262"/>
        <end position="287"/>
    </location>
</feature>
<keyword evidence="2" id="KW-1133">Transmembrane helix</keyword>
<feature type="transmembrane region" description="Helical" evidence="2">
    <location>
        <begin position="6"/>
        <end position="26"/>
    </location>
</feature>
<dbReference type="WBParaSite" id="Hba_01389">
    <property type="protein sequence ID" value="Hba_01389"/>
    <property type="gene ID" value="Hba_01389"/>
</dbReference>
<keyword evidence="2" id="KW-0472">Membrane</keyword>
<keyword evidence="2" id="KW-0812">Transmembrane</keyword>